<dbReference type="PANTHER" id="PTHR45228">
    <property type="entry name" value="CYCLIC DI-GMP PHOSPHODIESTERASE TM_0186-RELATED"/>
    <property type="match status" value="1"/>
</dbReference>
<dbReference type="InterPro" id="IPR037522">
    <property type="entry name" value="HD_GYP_dom"/>
</dbReference>
<keyword evidence="1" id="KW-0175">Coiled coil</keyword>
<dbReference type="InterPro" id="IPR029016">
    <property type="entry name" value="GAF-like_dom_sf"/>
</dbReference>
<evidence type="ECO:0000259" key="3">
    <source>
        <dbReference type="PROSITE" id="PS51832"/>
    </source>
</evidence>
<proteinExistence type="predicted"/>
<dbReference type="SUPFAM" id="SSF55781">
    <property type="entry name" value="GAF domain-like"/>
    <property type="match status" value="1"/>
</dbReference>
<dbReference type="RefSeq" id="WP_264849769.1">
    <property type="nucleotide sequence ID" value="NZ_BRXR01000001.1"/>
</dbReference>
<feature type="coiled-coil region" evidence="1">
    <location>
        <begin position="82"/>
        <end position="116"/>
    </location>
</feature>
<organism evidence="4 5">
    <name type="scientific">Clostridium omnivorum</name>
    <dbReference type="NCBI Taxonomy" id="1604902"/>
    <lineage>
        <taxon>Bacteria</taxon>
        <taxon>Bacillati</taxon>
        <taxon>Bacillota</taxon>
        <taxon>Clostridia</taxon>
        <taxon>Eubacteriales</taxon>
        <taxon>Clostridiaceae</taxon>
        <taxon>Clostridium</taxon>
    </lineage>
</organism>
<dbReference type="SMART" id="SM00471">
    <property type="entry name" value="HDc"/>
    <property type="match status" value="1"/>
</dbReference>
<dbReference type="PROSITE" id="PS51832">
    <property type="entry name" value="HD_GYP"/>
    <property type="match status" value="1"/>
</dbReference>
<dbReference type="SUPFAM" id="SSF109604">
    <property type="entry name" value="HD-domain/PDEase-like"/>
    <property type="match status" value="1"/>
</dbReference>
<keyword evidence="2" id="KW-0812">Transmembrane</keyword>
<dbReference type="Pfam" id="PF13185">
    <property type="entry name" value="GAF_2"/>
    <property type="match status" value="1"/>
</dbReference>
<dbReference type="Pfam" id="PF13487">
    <property type="entry name" value="HD_5"/>
    <property type="match status" value="1"/>
</dbReference>
<keyword evidence="5" id="KW-1185">Reference proteome</keyword>
<keyword evidence="2" id="KW-1133">Transmembrane helix</keyword>
<gene>
    <name evidence="4" type="ORF">bsdE14_19150</name>
</gene>
<name>A0ABQ5N652_9CLOT</name>
<dbReference type="PANTHER" id="PTHR45228:SF5">
    <property type="entry name" value="CYCLIC DI-GMP PHOSPHODIESTERASE VC_1348-RELATED"/>
    <property type="match status" value="1"/>
</dbReference>
<sequence length="658" mass="74939">MKNRKATSIAGLYKSQIKMIFILIISVIISIFLLLFINQSKFYNDSALINVLGKQRMLTQMMAKDTGRIYELSSLASKDQDMETQNRISGELKNTMKELEQAKEEYDRQFSNIKNGFVIADNKKISFGKVLNELNPILKEQDDIWINFKKDIDIIKSYKYDSEEFIDASRYINENNNKLLSNSDEITQIILKRNIKTSENLSYIVMMLAVALLGFLIFFIRNAYKSLFLPISQINGIISNMAISSNGELKESLSESGQDFIFTEVKNIFNEFNYIIKIIENLNKNVPFKDNLNYIFDAFSGYIPYSYIGVALLDDSGKTIKASYGVSGKHHKNLGKKLVGFKYKLSNTSLQEVLLSGKVRIINDLEEYVKGKPVKPYNKILLQEGIKSSITFPLKSDDKPLGIIFFSSNTKNVYKNEHVRFLKILANSIMLSLEKDILMQDMVISSTLALAALTEERDPETGEHLSRMKAYSKVIAELLSKEKKYKDIIDIDYINNIERFSPLHDIGKVAIQDSILLKPGKLTPEEFEIMKTHATYGAKTLAMADDYIKKKGRSIFKIGIEIAGGHHEKWDGSGYPYGKSGEEIPLSARIVALADVFDALTSKRPYKEPFSFEQSTKIIAEGKGKHFDPYIIDVFFNNIDVIHGLYEKLNTENYEADL</sequence>
<dbReference type="Gene3D" id="3.30.450.40">
    <property type="match status" value="1"/>
</dbReference>
<feature type="domain" description="HD-GYP" evidence="3">
    <location>
        <begin position="439"/>
        <end position="651"/>
    </location>
</feature>
<reference evidence="4 5" key="1">
    <citation type="journal article" date="2024" name="Int. J. Syst. Evol. Microbiol.">
        <title>Clostridium omnivorum sp. nov., isolated from anoxic soil under the treatment of reductive soil disinfestation.</title>
        <authorList>
            <person name="Ueki A."/>
            <person name="Tonouchi A."/>
            <person name="Kaku N."/>
            <person name="Honma S."/>
            <person name="Ueki K."/>
        </authorList>
    </citation>
    <scope>NUCLEOTIDE SEQUENCE [LARGE SCALE GENOMIC DNA]</scope>
    <source>
        <strain evidence="4 5">E14</strain>
    </source>
</reference>
<evidence type="ECO:0000256" key="2">
    <source>
        <dbReference type="SAM" id="Phobius"/>
    </source>
</evidence>
<feature type="transmembrane region" description="Helical" evidence="2">
    <location>
        <begin position="201"/>
        <end position="220"/>
    </location>
</feature>
<dbReference type="InterPro" id="IPR052020">
    <property type="entry name" value="Cyclic_di-GMP/3'3'-cGAMP_PDE"/>
</dbReference>
<keyword evidence="2" id="KW-0472">Membrane</keyword>
<dbReference type="CDD" id="cd00077">
    <property type="entry name" value="HDc"/>
    <property type="match status" value="1"/>
</dbReference>
<evidence type="ECO:0000313" key="4">
    <source>
        <dbReference type="EMBL" id="GLC30505.1"/>
    </source>
</evidence>
<dbReference type="InterPro" id="IPR003018">
    <property type="entry name" value="GAF"/>
</dbReference>
<evidence type="ECO:0000313" key="5">
    <source>
        <dbReference type="Proteomes" id="UP001208567"/>
    </source>
</evidence>
<dbReference type="Gene3D" id="1.10.3210.10">
    <property type="entry name" value="Hypothetical protein af1432"/>
    <property type="match status" value="1"/>
</dbReference>
<dbReference type="EMBL" id="BRXR01000001">
    <property type="protein sequence ID" value="GLC30505.1"/>
    <property type="molecule type" value="Genomic_DNA"/>
</dbReference>
<comment type="caution">
    <text evidence="4">The sequence shown here is derived from an EMBL/GenBank/DDBJ whole genome shotgun (WGS) entry which is preliminary data.</text>
</comment>
<evidence type="ECO:0000256" key="1">
    <source>
        <dbReference type="SAM" id="Coils"/>
    </source>
</evidence>
<feature type="transmembrane region" description="Helical" evidence="2">
    <location>
        <begin position="20"/>
        <end position="37"/>
    </location>
</feature>
<protein>
    <recommendedName>
        <fullName evidence="3">HD-GYP domain-containing protein</fullName>
    </recommendedName>
</protein>
<accession>A0ABQ5N652</accession>
<dbReference type="Proteomes" id="UP001208567">
    <property type="component" value="Unassembled WGS sequence"/>
</dbReference>
<dbReference type="InterPro" id="IPR003607">
    <property type="entry name" value="HD/PDEase_dom"/>
</dbReference>